<dbReference type="Pfam" id="PF02588">
    <property type="entry name" value="YitT_membrane"/>
    <property type="match status" value="1"/>
</dbReference>
<accession>A0ABU1MNG6</accession>
<reference evidence="7 8" key="1">
    <citation type="submission" date="2023-07" db="EMBL/GenBank/DDBJ databases">
        <title>Sorghum-associated microbial communities from plants grown in Nebraska, USA.</title>
        <authorList>
            <person name="Schachtman D."/>
        </authorList>
    </citation>
    <scope>NUCLEOTIDE SEQUENCE [LARGE SCALE GENOMIC DNA]</scope>
    <source>
        <strain evidence="7 8">DS1027</strain>
    </source>
</reference>
<proteinExistence type="predicted"/>
<evidence type="ECO:0000256" key="2">
    <source>
        <dbReference type="ARBA" id="ARBA00022475"/>
    </source>
</evidence>
<evidence type="ECO:0000256" key="6">
    <source>
        <dbReference type="SAM" id="Phobius"/>
    </source>
</evidence>
<comment type="caution">
    <text evidence="7">The sequence shown here is derived from an EMBL/GenBank/DDBJ whole genome shotgun (WGS) entry which is preliminary data.</text>
</comment>
<comment type="subcellular location">
    <subcellularLocation>
        <location evidence="1">Cell membrane</location>
        <topology evidence="1">Multi-pass membrane protein</topology>
    </subcellularLocation>
</comment>
<evidence type="ECO:0000256" key="5">
    <source>
        <dbReference type="ARBA" id="ARBA00023136"/>
    </source>
</evidence>
<keyword evidence="2" id="KW-1003">Cell membrane</keyword>
<name>A0ABU1MNG6_9SPHN</name>
<evidence type="ECO:0000313" key="8">
    <source>
        <dbReference type="Proteomes" id="UP001184150"/>
    </source>
</evidence>
<gene>
    <name evidence="7" type="ORF">J2792_002731</name>
</gene>
<feature type="transmembrane region" description="Helical" evidence="6">
    <location>
        <begin position="146"/>
        <end position="167"/>
    </location>
</feature>
<dbReference type="PANTHER" id="PTHR33545:SF5">
    <property type="entry name" value="UPF0750 MEMBRANE PROTEIN YITT"/>
    <property type="match status" value="1"/>
</dbReference>
<dbReference type="PANTHER" id="PTHR33545">
    <property type="entry name" value="UPF0750 MEMBRANE PROTEIN YITT-RELATED"/>
    <property type="match status" value="1"/>
</dbReference>
<dbReference type="InterPro" id="IPR003740">
    <property type="entry name" value="YitT"/>
</dbReference>
<feature type="transmembrane region" description="Helical" evidence="6">
    <location>
        <begin position="173"/>
        <end position="191"/>
    </location>
</feature>
<dbReference type="EMBL" id="JAVDRD010000006">
    <property type="protein sequence ID" value="MDR6511855.1"/>
    <property type="molecule type" value="Genomic_DNA"/>
</dbReference>
<sequence length="201" mass="21281">MKVQRHNALEDLYGVATGCLLLALGLHLLHQARLITGGMAGLALLLSYIAPYSPGTLFAALNLPIFLIFWRSQGTRYTLRSLVATLAITGLVTLVAKGLVLTSASPAAAAVIGGTVMGMGLLAVTRHGTAVGGSSVIARWLSRKKGWSFGRLLMITDATIIATSALVLGPERAIWSLASAVCANLMIMTWHRPDRYLAESL</sequence>
<evidence type="ECO:0000313" key="7">
    <source>
        <dbReference type="EMBL" id="MDR6511855.1"/>
    </source>
</evidence>
<dbReference type="InterPro" id="IPR051461">
    <property type="entry name" value="UPF0750_membrane"/>
</dbReference>
<keyword evidence="4 6" id="KW-1133">Transmembrane helix</keyword>
<keyword evidence="5 6" id="KW-0472">Membrane</keyword>
<dbReference type="Proteomes" id="UP001184150">
    <property type="component" value="Unassembled WGS sequence"/>
</dbReference>
<keyword evidence="3 6" id="KW-0812">Transmembrane</keyword>
<evidence type="ECO:0000256" key="3">
    <source>
        <dbReference type="ARBA" id="ARBA00022692"/>
    </source>
</evidence>
<feature type="transmembrane region" description="Helical" evidence="6">
    <location>
        <begin position="12"/>
        <end position="29"/>
    </location>
</feature>
<keyword evidence="8" id="KW-1185">Reference proteome</keyword>
<dbReference type="RefSeq" id="WP_022675703.1">
    <property type="nucleotide sequence ID" value="NZ_JAVDRD010000006.1"/>
</dbReference>
<feature type="transmembrane region" description="Helical" evidence="6">
    <location>
        <begin position="82"/>
        <end position="101"/>
    </location>
</feature>
<feature type="transmembrane region" description="Helical" evidence="6">
    <location>
        <begin position="49"/>
        <end position="70"/>
    </location>
</feature>
<organism evidence="7 8">
    <name type="scientific">Novosphingobium capsulatum</name>
    <dbReference type="NCBI Taxonomy" id="13688"/>
    <lineage>
        <taxon>Bacteria</taxon>
        <taxon>Pseudomonadati</taxon>
        <taxon>Pseudomonadota</taxon>
        <taxon>Alphaproteobacteria</taxon>
        <taxon>Sphingomonadales</taxon>
        <taxon>Sphingomonadaceae</taxon>
        <taxon>Novosphingobium</taxon>
    </lineage>
</organism>
<feature type="transmembrane region" description="Helical" evidence="6">
    <location>
        <begin position="107"/>
        <end position="125"/>
    </location>
</feature>
<protein>
    <submittedName>
        <fullName evidence="7">Uncharacterized membrane-anchored protein YitT (DUF2179 family)</fullName>
    </submittedName>
</protein>
<evidence type="ECO:0000256" key="1">
    <source>
        <dbReference type="ARBA" id="ARBA00004651"/>
    </source>
</evidence>
<evidence type="ECO:0000256" key="4">
    <source>
        <dbReference type="ARBA" id="ARBA00022989"/>
    </source>
</evidence>